<evidence type="ECO:0000313" key="2">
    <source>
        <dbReference type="EMBL" id="JAQ15046.1"/>
    </source>
</evidence>
<dbReference type="PANTHER" id="PTHR33332">
    <property type="entry name" value="REVERSE TRANSCRIPTASE DOMAIN-CONTAINING PROTEIN"/>
    <property type="match status" value="1"/>
</dbReference>
<protein>
    <submittedName>
        <fullName evidence="2">Putative RNA-directed DNA polymerase from transposon BS</fullName>
    </submittedName>
</protein>
<dbReference type="EMBL" id="GDHC01003583">
    <property type="protein sequence ID" value="JAQ15046.1"/>
    <property type="molecule type" value="Transcribed_RNA"/>
</dbReference>
<feature type="non-terminal residue" evidence="2">
    <location>
        <position position="1"/>
    </location>
</feature>
<keyword evidence="2" id="KW-0695">RNA-directed DNA polymerase</keyword>
<name>A0A146M8F5_LYGHE</name>
<keyword evidence="2" id="KW-0548">Nucleotidyltransferase</keyword>
<accession>A0A146M8F5</accession>
<dbReference type="InterPro" id="IPR043502">
    <property type="entry name" value="DNA/RNA_pol_sf"/>
</dbReference>
<feature type="non-terminal residue" evidence="2">
    <location>
        <position position="357"/>
    </location>
</feature>
<sequence>SNFQPISLLRFLSKLLEYLMLTRLNRFLQDVDFFSTAQHGFRKDKSTLTALQAMTEFIFRSLDSGKTVLGCFIDLTKAFDLASHEILLLKLEKIGVRGLPLDWFASYLADRPWRVMVNGDGGCFYSSDRVSTCGVPQGSLLGPILFLILVNDLPEALADPGSLVVNFADDTNFLVQGNSLEDCIAIAQGKFRSLESWIHANHLVLNQTKTKSVHFRARGATVGSVLLGSTDVTFSNSTSFLGLQIDENLKFQEHAVNLLSRLSKVCYCLRRLRSVVSTHSLKAAYHGLFLSRARYGIVFWSTPGNLELIFKMQKRALRIVSGIPPRASCRGRFKANGFLTLPGLYIYESLLLSVAQR</sequence>
<dbReference type="PROSITE" id="PS50878">
    <property type="entry name" value="RT_POL"/>
    <property type="match status" value="1"/>
</dbReference>
<dbReference type="AlphaFoldDB" id="A0A146M8F5"/>
<reference evidence="2" key="1">
    <citation type="journal article" date="2016" name="Gigascience">
        <title>De novo construction of an expanded transcriptome assembly for the western tarnished plant bug, Lygus hesperus.</title>
        <authorList>
            <person name="Tassone E.E."/>
            <person name="Geib S.M."/>
            <person name="Hall B."/>
            <person name="Fabrick J.A."/>
            <person name="Brent C.S."/>
            <person name="Hull J.J."/>
        </authorList>
    </citation>
    <scope>NUCLEOTIDE SEQUENCE</scope>
</reference>
<dbReference type="SUPFAM" id="SSF56672">
    <property type="entry name" value="DNA/RNA polymerases"/>
    <property type="match status" value="1"/>
</dbReference>
<keyword evidence="2" id="KW-0808">Transferase</keyword>
<dbReference type="InterPro" id="IPR000477">
    <property type="entry name" value="RT_dom"/>
</dbReference>
<organism evidence="2">
    <name type="scientific">Lygus hesperus</name>
    <name type="common">Western plant bug</name>
    <dbReference type="NCBI Taxonomy" id="30085"/>
    <lineage>
        <taxon>Eukaryota</taxon>
        <taxon>Metazoa</taxon>
        <taxon>Ecdysozoa</taxon>
        <taxon>Arthropoda</taxon>
        <taxon>Hexapoda</taxon>
        <taxon>Insecta</taxon>
        <taxon>Pterygota</taxon>
        <taxon>Neoptera</taxon>
        <taxon>Paraneoptera</taxon>
        <taxon>Hemiptera</taxon>
        <taxon>Heteroptera</taxon>
        <taxon>Panheteroptera</taxon>
        <taxon>Cimicomorpha</taxon>
        <taxon>Miridae</taxon>
        <taxon>Mirini</taxon>
        <taxon>Lygus</taxon>
    </lineage>
</organism>
<evidence type="ECO:0000259" key="1">
    <source>
        <dbReference type="PROSITE" id="PS50878"/>
    </source>
</evidence>
<proteinExistence type="predicted"/>
<dbReference type="CDD" id="cd01650">
    <property type="entry name" value="RT_nLTR_like"/>
    <property type="match status" value="1"/>
</dbReference>
<gene>
    <name evidence="2" type="primary">RTase_53</name>
    <name evidence="2" type="ORF">g.77658</name>
</gene>
<feature type="domain" description="Reverse transcriptase" evidence="1">
    <location>
        <begin position="1"/>
        <end position="245"/>
    </location>
</feature>
<dbReference type="Pfam" id="PF00078">
    <property type="entry name" value="RVT_1"/>
    <property type="match status" value="1"/>
</dbReference>
<dbReference type="GO" id="GO:0003964">
    <property type="term" value="F:RNA-directed DNA polymerase activity"/>
    <property type="evidence" value="ECO:0007669"/>
    <property type="project" value="UniProtKB-KW"/>
</dbReference>